<organism evidence="1 2">
    <name type="scientific">Megalurothrips usitatus</name>
    <name type="common">bean blossom thrips</name>
    <dbReference type="NCBI Taxonomy" id="439358"/>
    <lineage>
        <taxon>Eukaryota</taxon>
        <taxon>Metazoa</taxon>
        <taxon>Ecdysozoa</taxon>
        <taxon>Arthropoda</taxon>
        <taxon>Hexapoda</taxon>
        <taxon>Insecta</taxon>
        <taxon>Pterygota</taxon>
        <taxon>Neoptera</taxon>
        <taxon>Paraneoptera</taxon>
        <taxon>Thysanoptera</taxon>
        <taxon>Terebrantia</taxon>
        <taxon>Thripoidea</taxon>
        <taxon>Thripidae</taxon>
        <taxon>Megalurothrips</taxon>
    </lineage>
</organism>
<gene>
    <name evidence="1" type="ORF">ONE63_003588</name>
</gene>
<name>A0AAV7X9Z5_9NEOP</name>
<proteinExistence type="predicted"/>
<dbReference type="EMBL" id="JAPTSV010000014">
    <property type="protein sequence ID" value="KAJ1520461.1"/>
    <property type="molecule type" value="Genomic_DNA"/>
</dbReference>
<dbReference type="Proteomes" id="UP001075354">
    <property type="component" value="Chromosome 14"/>
</dbReference>
<dbReference type="AlphaFoldDB" id="A0AAV7X9Z5"/>
<reference evidence="1" key="1">
    <citation type="submission" date="2022-12" db="EMBL/GenBank/DDBJ databases">
        <title>Chromosome-level genome assembly of the bean flower thrips Megalurothrips usitatus.</title>
        <authorList>
            <person name="Ma L."/>
            <person name="Liu Q."/>
            <person name="Li H."/>
            <person name="Cai W."/>
        </authorList>
    </citation>
    <scope>NUCLEOTIDE SEQUENCE</scope>
    <source>
        <strain evidence="1">Cailab_2022a</strain>
    </source>
</reference>
<evidence type="ECO:0000313" key="2">
    <source>
        <dbReference type="Proteomes" id="UP001075354"/>
    </source>
</evidence>
<evidence type="ECO:0000313" key="1">
    <source>
        <dbReference type="EMBL" id="KAJ1520461.1"/>
    </source>
</evidence>
<protein>
    <submittedName>
        <fullName evidence="1">Uncharacterized protein</fullName>
    </submittedName>
</protein>
<dbReference type="PANTHER" id="PTHR31511">
    <property type="entry name" value="PROTEIN CBG23764"/>
    <property type="match status" value="1"/>
</dbReference>
<comment type="caution">
    <text evidence="1">The sequence shown here is derived from an EMBL/GenBank/DDBJ whole genome shotgun (WGS) entry which is preliminary data.</text>
</comment>
<dbReference type="PANTHER" id="PTHR31511:SF12">
    <property type="entry name" value="RHO TERMINATION FACTOR N-TERMINAL DOMAIN-CONTAINING PROTEIN"/>
    <property type="match status" value="1"/>
</dbReference>
<accession>A0AAV7X9Z5</accession>
<sequence length="475" mass="54352">MDALINELDDGFSIFVGASLVCESVVEGALCAQSLEGLRLREREVVRQNFEQASVITFVLEDYQRRWGLSDPESYNLLCEAMKAFGVHYFASSRLYARYGNRDAEHDLNLSVIAFKLHIVSLLRRELRRLKGLKFWLTVRVGMTLDKEDGGVREEEKCLRSNNHTLLPAGRVEQSVEAAILEVISEVDKLLLPSSGWVLTPVFFLDVSTVQFAPLRGSPYTPLPQYLRNPKLGLLNIKNAEDEQCFRWCCLTKLHPYRGPHSARQCNLLRARSPRLIAVAWNSSGYDDHLVMRAAANHTGLASKKIRVLARNKLSYLTWSITIDHKAKRSIQSVDAMSHFQSSLASMADRLQPGDMIATRHCFPDPALLKQMTQKIPYCYEYFTSYRKYHEKELPPREAFYSSVRRESVSEEAYGCAQAVYRALRCTYLLAYTTHYCVLDVCLMTDLWTQYRMRVWDTFGLEASYFISAASLSWA</sequence>
<keyword evidence="2" id="KW-1185">Reference proteome</keyword>